<evidence type="ECO:0000313" key="9">
    <source>
        <dbReference type="Proteomes" id="UP000070427"/>
    </source>
</evidence>
<evidence type="ECO:0000256" key="4">
    <source>
        <dbReference type="ARBA" id="ARBA00022692"/>
    </source>
</evidence>
<dbReference type="RefSeq" id="WP_066354514.1">
    <property type="nucleotide sequence ID" value="NZ_LOED01000030.1"/>
</dbReference>
<keyword evidence="5 7" id="KW-1133">Transmembrane helix</keyword>
<evidence type="ECO:0000256" key="5">
    <source>
        <dbReference type="ARBA" id="ARBA00022989"/>
    </source>
</evidence>
<dbReference type="InterPro" id="IPR036458">
    <property type="entry name" value="Na:dicarbo_symporter_sf"/>
</dbReference>
<sequence>MGFLSWYGRISLTNKITFAMILGALIGFIVGPSVAVLEPIGTVFIRLLKMVALPVIFFSITTGASGVVDLARFKKIGAFFLFYWAFSTIISSTIGLTWAAIIKPGEGIRLAEKQAELGQVNILDAFVKWIPDNMVGAFANYEMVQVVVIAIFVGIAAAFLGESDTAKLMRNFFKAGAELSMKLTEIIMAFTPYGVFALMASITGTMGATVLGSLAKMVLTQWIAYATIMLVIYPLILLFYLRLNPIQYFKNIYPALVVAFTTCSSAATLPVAMDVSKRRLGIPEDMVNLIMPIGAAINQHAVAAELPIYVLWVAQMYDIQLSPAALVTTIIMGMILGSGGASVPGGAVVLAATLLQTMGLPLTVVPWIAGIYRLIDMPNTMLNVVGDPLGGMIAASALGELDRDVFYGKKQARTK</sequence>
<dbReference type="OrthoDB" id="9768885at2"/>
<accession>A0A140L3U2</accession>
<reference evidence="8 9" key="1">
    <citation type="submission" date="2015-12" db="EMBL/GenBank/DDBJ databases">
        <title>Draft genome sequnece of Fervidicola ferrireducens strain Y170.</title>
        <authorList>
            <person name="Patel B.K."/>
        </authorList>
    </citation>
    <scope>NUCLEOTIDE SEQUENCE [LARGE SCALE GENOMIC DNA]</scope>
    <source>
        <strain evidence="8 9">Y170</strain>
    </source>
</reference>
<dbReference type="Proteomes" id="UP000070427">
    <property type="component" value="Unassembled WGS sequence"/>
</dbReference>
<dbReference type="STRING" id="520764.AN618_19940"/>
<feature type="transmembrane region" description="Helical" evidence="7">
    <location>
        <begin position="16"/>
        <end position="37"/>
    </location>
</feature>
<feature type="transmembrane region" description="Helical" evidence="7">
    <location>
        <begin position="183"/>
        <end position="202"/>
    </location>
</feature>
<dbReference type="SUPFAM" id="SSF118215">
    <property type="entry name" value="Proton glutamate symport protein"/>
    <property type="match status" value="1"/>
</dbReference>
<dbReference type="PANTHER" id="PTHR42865:SF7">
    <property type="entry name" value="PROTON_GLUTAMATE-ASPARTATE SYMPORTER"/>
    <property type="match status" value="1"/>
</dbReference>
<evidence type="ECO:0000256" key="7">
    <source>
        <dbReference type="SAM" id="Phobius"/>
    </source>
</evidence>
<dbReference type="PRINTS" id="PR00173">
    <property type="entry name" value="EDTRNSPORT"/>
</dbReference>
<protein>
    <submittedName>
        <fullName evidence="8">Proton/sodium-glutamate symport protein</fullName>
    </submittedName>
</protein>
<dbReference type="AlphaFoldDB" id="A0A140L3U2"/>
<evidence type="ECO:0000256" key="6">
    <source>
        <dbReference type="ARBA" id="ARBA00023136"/>
    </source>
</evidence>
<proteinExistence type="predicted"/>
<comment type="caution">
    <text evidence="8">The sequence shown here is derived from an EMBL/GenBank/DDBJ whole genome shotgun (WGS) entry which is preliminary data.</text>
</comment>
<keyword evidence="3" id="KW-1003">Cell membrane</keyword>
<feature type="transmembrane region" description="Helical" evidence="7">
    <location>
        <begin position="293"/>
        <end position="314"/>
    </location>
</feature>
<feature type="transmembrane region" description="Helical" evidence="7">
    <location>
        <begin position="253"/>
        <end position="273"/>
    </location>
</feature>
<keyword evidence="4 7" id="KW-0812">Transmembrane</keyword>
<feature type="transmembrane region" description="Helical" evidence="7">
    <location>
        <begin position="80"/>
        <end position="101"/>
    </location>
</feature>
<dbReference type="PANTHER" id="PTHR42865">
    <property type="entry name" value="PROTON/GLUTAMATE-ASPARTATE SYMPORTER"/>
    <property type="match status" value="1"/>
</dbReference>
<organism evidence="8 9">
    <name type="scientific">Fervidicola ferrireducens</name>
    <dbReference type="NCBI Taxonomy" id="520764"/>
    <lineage>
        <taxon>Bacteria</taxon>
        <taxon>Bacillati</taxon>
        <taxon>Bacillota</taxon>
        <taxon>Clostridia</taxon>
        <taxon>Thermosediminibacterales</taxon>
        <taxon>Thermosediminibacteraceae</taxon>
        <taxon>Fervidicola</taxon>
    </lineage>
</organism>
<dbReference type="Pfam" id="PF00375">
    <property type="entry name" value="SDF"/>
    <property type="match status" value="1"/>
</dbReference>
<feature type="transmembrane region" description="Helical" evidence="7">
    <location>
        <begin position="43"/>
        <end position="68"/>
    </location>
</feature>
<dbReference type="GO" id="GO:0005886">
    <property type="term" value="C:plasma membrane"/>
    <property type="evidence" value="ECO:0007669"/>
    <property type="project" value="UniProtKB-SubCell"/>
</dbReference>
<feature type="transmembrane region" description="Helical" evidence="7">
    <location>
        <begin position="143"/>
        <end position="162"/>
    </location>
</feature>
<gene>
    <name evidence="8" type="primary">gltT_2</name>
    <name evidence="8" type="ORF">AN618_19940</name>
</gene>
<evidence type="ECO:0000256" key="3">
    <source>
        <dbReference type="ARBA" id="ARBA00022475"/>
    </source>
</evidence>
<dbReference type="InParanoid" id="A0A140L3U2"/>
<name>A0A140L3U2_9FIRM</name>
<evidence type="ECO:0000313" key="8">
    <source>
        <dbReference type="EMBL" id="KXG75217.1"/>
    </source>
</evidence>
<evidence type="ECO:0000256" key="1">
    <source>
        <dbReference type="ARBA" id="ARBA00004651"/>
    </source>
</evidence>
<comment type="subcellular location">
    <subcellularLocation>
        <location evidence="1">Cell membrane</location>
        <topology evidence="1">Multi-pass membrane protein</topology>
    </subcellularLocation>
</comment>
<feature type="transmembrane region" description="Helical" evidence="7">
    <location>
        <begin position="347"/>
        <end position="372"/>
    </location>
</feature>
<feature type="transmembrane region" description="Helical" evidence="7">
    <location>
        <begin position="321"/>
        <end position="341"/>
    </location>
</feature>
<keyword evidence="6 7" id="KW-0472">Membrane</keyword>
<dbReference type="InterPro" id="IPR001991">
    <property type="entry name" value="Na-dicarboxylate_symporter"/>
</dbReference>
<keyword evidence="2" id="KW-0813">Transport</keyword>
<dbReference type="EMBL" id="LOED01000030">
    <property type="protein sequence ID" value="KXG75217.1"/>
    <property type="molecule type" value="Genomic_DNA"/>
</dbReference>
<dbReference type="GO" id="GO:0015293">
    <property type="term" value="F:symporter activity"/>
    <property type="evidence" value="ECO:0007669"/>
    <property type="project" value="UniProtKB-KW"/>
</dbReference>
<evidence type="ECO:0000256" key="2">
    <source>
        <dbReference type="ARBA" id="ARBA00022448"/>
    </source>
</evidence>
<dbReference type="Gene3D" id="1.10.3860.10">
    <property type="entry name" value="Sodium:dicarboxylate symporter"/>
    <property type="match status" value="1"/>
</dbReference>
<keyword evidence="9" id="KW-1185">Reference proteome</keyword>
<feature type="transmembrane region" description="Helical" evidence="7">
    <location>
        <begin position="222"/>
        <end position="241"/>
    </location>
</feature>